<dbReference type="EMBL" id="JAEPES010000002">
    <property type="protein sequence ID" value="MBK4347197.1"/>
    <property type="molecule type" value="Genomic_DNA"/>
</dbReference>
<dbReference type="AlphaFoldDB" id="A0A934SIC2"/>
<reference evidence="1" key="1">
    <citation type="submission" date="2021-01" db="EMBL/GenBank/DDBJ databases">
        <title>Lacisediminihabitans sp. nov. strain G11-30, isolated from Antarctic Soil.</title>
        <authorList>
            <person name="Li J."/>
        </authorList>
    </citation>
    <scope>NUCLEOTIDE SEQUENCE</scope>
    <source>
        <strain evidence="1">G11-30</strain>
    </source>
</reference>
<organism evidence="1 2">
    <name type="scientific">Lacisediminihabitans changchengi</name>
    <dbReference type="NCBI Taxonomy" id="2787634"/>
    <lineage>
        <taxon>Bacteria</taxon>
        <taxon>Bacillati</taxon>
        <taxon>Actinomycetota</taxon>
        <taxon>Actinomycetes</taxon>
        <taxon>Micrococcales</taxon>
        <taxon>Microbacteriaceae</taxon>
        <taxon>Lacisediminihabitans</taxon>
    </lineage>
</organism>
<comment type="caution">
    <text evidence="1">The sequence shown here is derived from an EMBL/GenBank/DDBJ whole genome shotgun (WGS) entry which is preliminary data.</text>
</comment>
<evidence type="ECO:0000313" key="2">
    <source>
        <dbReference type="Proteomes" id="UP000636458"/>
    </source>
</evidence>
<evidence type="ECO:0000313" key="1">
    <source>
        <dbReference type="EMBL" id="MBK4347197.1"/>
    </source>
</evidence>
<proteinExistence type="predicted"/>
<name>A0A934SIC2_9MICO</name>
<dbReference type="Gene3D" id="3.40.960.10">
    <property type="entry name" value="VSR Endonuclease"/>
    <property type="match status" value="1"/>
</dbReference>
<gene>
    <name evidence="1" type="ORF">IV501_06080</name>
</gene>
<accession>A0A934SIC2</accession>
<keyword evidence="2" id="KW-1185">Reference proteome</keyword>
<dbReference type="InterPro" id="IPR011335">
    <property type="entry name" value="Restrct_endonuc-II-like"/>
</dbReference>
<sequence>MPKPSPLPEPLAGRPFAVGEAQAAGLSPRRIRASDLQAPIRGVRAPAGERLHPVAAFLPRLAPDQFFSHVSAAQIYRMPLPRRLDAEPTVHVGVVAPAHPPRARGVSGHRFNGPLELRTVRGFRVPPPATTWCQLTDLLSDEELVVVGDHLVRRKLPLCTVAEMQAAVSNLGAARGARRIRRALELVRPRTDSPQETRLRLLLIAAGLPEPVVQHTIIDDDGYFAGTPDLAYVDAKIAIEYQGKHHQEDAAVWADDIDRRAIMKAAGWLVIEVIAAHLRHPDRLVNQVRTALIERTPTSIR</sequence>
<dbReference type="RefSeq" id="WP_200555563.1">
    <property type="nucleotide sequence ID" value="NZ_JAEPES010000002.1"/>
</dbReference>
<protein>
    <recommendedName>
        <fullName evidence="3">DUF559 domain-containing protein</fullName>
    </recommendedName>
</protein>
<dbReference type="SUPFAM" id="SSF52980">
    <property type="entry name" value="Restriction endonuclease-like"/>
    <property type="match status" value="1"/>
</dbReference>
<evidence type="ECO:0008006" key="3">
    <source>
        <dbReference type="Google" id="ProtNLM"/>
    </source>
</evidence>
<dbReference type="Proteomes" id="UP000636458">
    <property type="component" value="Unassembled WGS sequence"/>
</dbReference>